<dbReference type="AlphaFoldDB" id="A0A438FUT1"/>
<organism evidence="9 10">
    <name type="scientific">Vitis vinifera</name>
    <name type="common">Grape</name>
    <dbReference type="NCBI Taxonomy" id="29760"/>
    <lineage>
        <taxon>Eukaryota</taxon>
        <taxon>Viridiplantae</taxon>
        <taxon>Streptophyta</taxon>
        <taxon>Embryophyta</taxon>
        <taxon>Tracheophyta</taxon>
        <taxon>Spermatophyta</taxon>
        <taxon>Magnoliopsida</taxon>
        <taxon>eudicotyledons</taxon>
        <taxon>Gunneridae</taxon>
        <taxon>Pentapetalae</taxon>
        <taxon>rosids</taxon>
        <taxon>Vitales</taxon>
        <taxon>Vitaceae</taxon>
        <taxon>Viteae</taxon>
        <taxon>Vitis</taxon>
    </lineage>
</organism>
<dbReference type="EC" id="6.1.1.14" evidence="2"/>
<comment type="catalytic activity">
    <reaction evidence="8">
        <text>tRNA(Gly) + glycine + ATP = glycyl-tRNA(Gly) + AMP + diphosphate</text>
        <dbReference type="Rhea" id="RHEA:16013"/>
        <dbReference type="Rhea" id="RHEA-COMP:9664"/>
        <dbReference type="Rhea" id="RHEA-COMP:9683"/>
        <dbReference type="ChEBI" id="CHEBI:30616"/>
        <dbReference type="ChEBI" id="CHEBI:33019"/>
        <dbReference type="ChEBI" id="CHEBI:57305"/>
        <dbReference type="ChEBI" id="CHEBI:78442"/>
        <dbReference type="ChEBI" id="CHEBI:78522"/>
        <dbReference type="ChEBI" id="CHEBI:456215"/>
        <dbReference type="EC" id="6.1.1.14"/>
    </reaction>
</comment>
<evidence type="ECO:0000256" key="4">
    <source>
        <dbReference type="ARBA" id="ARBA00022741"/>
    </source>
</evidence>
<dbReference type="EMBL" id="QGNW01000733">
    <property type="protein sequence ID" value="RVW63713.1"/>
    <property type="molecule type" value="Genomic_DNA"/>
</dbReference>
<evidence type="ECO:0000256" key="3">
    <source>
        <dbReference type="ARBA" id="ARBA00022598"/>
    </source>
</evidence>
<evidence type="ECO:0000256" key="7">
    <source>
        <dbReference type="ARBA" id="ARBA00023146"/>
    </source>
</evidence>
<dbReference type="InterPro" id="IPR006194">
    <property type="entry name" value="Gly-tRNA-synth_heterodimer"/>
</dbReference>
<evidence type="ECO:0000256" key="8">
    <source>
        <dbReference type="ARBA" id="ARBA00047937"/>
    </source>
</evidence>
<evidence type="ECO:0000256" key="5">
    <source>
        <dbReference type="ARBA" id="ARBA00022840"/>
    </source>
</evidence>
<keyword evidence="7" id="KW-0030">Aminoacyl-tRNA synthetase</keyword>
<dbReference type="GO" id="GO:0005737">
    <property type="term" value="C:cytoplasm"/>
    <property type="evidence" value="ECO:0007669"/>
    <property type="project" value="InterPro"/>
</dbReference>
<evidence type="ECO:0000256" key="6">
    <source>
        <dbReference type="ARBA" id="ARBA00022917"/>
    </source>
</evidence>
<reference evidence="9 10" key="1">
    <citation type="journal article" date="2018" name="PLoS Genet.">
        <title>Population sequencing reveals clonal diversity and ancestral inbreeding in the grapevine cultivar Chardonnay.</title>
        <authorList>
            <person name="Roach M.J."/>
            <person name="Johnson D.L."/>
            <person name="Bohlmann J."/>
            <person name="van Vuuren H.J."/>
            <person name="Jones S.J."/>
            <person name="Pretorius I.S."/>
            <person name="Schmidt S.A."/>
            <person name="Borneman A.R."/>
        </authorList>
    </citation>
    <scope>NUCLEOTIDE SEQUENCE [LARGE SCALE GENOMIC DNA]</scope>
    <source>
        <strain evidence="10">cv. Chardonnay</strain>
        <tissue evidence="9">Leaf</tissue>
    </source>
</reference>
<evidence type="ECO:0000256" key="1">
    <source>
        <dbReference type="ARBA" id="ARBA00008226"/>
    </source>
</evidence>
<gene>
    <name evidence="9" type="primary">EDD1_2</name>
    <name evidence="9" type="ORF">CK203_052754</name>
</gene>
<evidence type="ECO:0000313" key="9">
    <source>
        <dbReference type="EMBL" id="RVW63713.1"/>
    </source>
</evidence>
<comment type="similarity">
    <text evidence="1">Belongs to the class-II aminoacyl-tRNA synthetase family.</text>
</comment>
<dbReference type="GO" id="GO:0006426">
    <property type="term" value="P:glycyl-tRNA aminoacylation"/>
    <property type="evidence" value="ECO:0007669"/>
    <property type="project" value="InterPro"/>
</dbReference>
<sequence>MWHSDSNTSSLLRSIWNSGCPPRRILSELVEDSAAIISWVSNRERDSWKTEYVYVRVMESARLALEVLSEDLPRIIAKISFPKSMRWNSQVCINLTYYFNFIWMDELETRSRFLKHIHALPIEWLGEDKLMFSCKGDVEFVGFLEDLCWVVCRGVWKKSFSVDQLMRRVMFSRPIRWILALHGDVVVPFMFAGVLRRTHRLIVFFRDVMGERILMNHSWPPLQDLKKKGMENISSPSFTFSSSTSPNSKHPFSLLDIDLDIPIALRKGVRTCT</sequence>
<keyword evidence="6" id="KW-0648">Protein biosynthesis</keyword>
<keyword evidence="5" id="KW-0067">ATP-binding</keyword>
<evidence type="ECO:0000313" key="10">
    <source>
        <dbReference type="Proteomes" id="UP000288805"/>
    </source>
</evidence>
<name>A0A438FUT1_VITVI</name>
<keyword evidence="4" id="KW-0547">Nucleotide-binding</keyword>
<accession>A0A438FUT1</accession>
<dbReference type="GO" id="GO:0005524">
    <property type="term" value="F:ATP binding"/>
    <property type="evidence" value="ECO:0007669"/>
    <property type="project" value="UniProtKB-KW"/>
</dbReference>
<protein>
    <recommendedName>
        <fullName evidence="2">glycine--tRNA ligase</fullName>
        <ecNumber evidence="2">6.1.1.14</ecNumber>
    </recommendedName>
</protein>
<evidence type="ECO:0000256" key="2">
    <source>
        <dbReference type="ARBA" id="ARBA00012829"/>
    </source>
</evidence>
<proteinExistence type="inferred from homology"/>
<dbReference type="PANTHER" id="PTHR30075:SF2">
    <property type="entry name" value="GLYCINE--TRNA LIGASE, CHLOROPLASTIC_MITOCHONDRIAL 2"/>
    <property type="match status" value="1"/>
</dbReference>
<dbReference type="GO" id="GO:0004820">
    <property type="term" value="F:glycine-tRNA ligase activity"/>
    <property type="evidence" value="ECO:0007669"/>
    <property type="project" value="UniProtKB-EC"/>
</dbReference>
<dbReference type="Proteomes" id="UP000288805">
    <property type="component" value="Unassembled WGS sequence"/>
</dbReference>
<dbReference type="PANTHER" id="PTHR30075">
    <property type="entry name" value="GLYCYL-TRNA SYNTHETASE"/>
    <property type="match status" value="1"/>
</dbReference>
<keyword evidence="3 9" id="KW-0436">Ligase</keyword>
<comment type="caution">
    <text evidence="9">The sequence shown here is derived from an EMBL/GenBank/DDBJ whole genome shotgun (WGS) entry which is preliminary data.</text>
</comment>